<proteinExistence type="predicted"/>
<keyword evidence="2" id="KW-0732">Signal</keyword>
<dbReference type="AlphaFoldDB" id="A0A097BVV2"/>
<name>A0A097BVV2_ALLCE</name>
<feature type="non-terminal residue" evidence="3">
    <location>
        <position position="135"/>
    </location>
</feature>
<feature type="non-terminal residue" evidence="3">
    <location>
        <position position="1"/>
    </location>
</feature>
<feature type="compositionally biased region" description="Basic and acidic residues" evidence="1">
    <location>
        <begin position="90"/>
        <end position="99"/>
    </location>
</feature>
<sequence>MGSLSLIYCMLGLILIVHVSYDEQGRYWAADGKRSSGYAYHDVGSGLLHRTDVWDNGVIAKETTWLKRYKEKALLCPHFLRPGRSFVNSSRKERGEKVEKIRKKERQHQNPTAESNENIIKQHKYYIVILHQSEI</sequence>
<protein>
    <submittedName>
        <fullName evidence="3">Pathogenesis-related protein</fullName>
    </submittedName>
</protein>
<evidence type="ECO:0000313" key="3">
    <source>
        <dbReference type="EMBL" id="AIS72984.1"/>
    </source>
</evidence>
<accession>A0A097BVV2</accession>
<reference evidence="3" key="1">
    <citation type="submission" date="2014-07" db="EMBL/GenBank/DDBJ databases">
        <title>Molecular studies of IYSV on onion in Egypt.</title>
        <authorList>
            <person name="Abdelkhalek A.A."/>
            <person name="Hafez E.E."/>
        </authorList>
    </citation>
    <scope>NUCLEOTIDE SEQUENCE</scope>
</reference>
<evidence type="ECO:0000256" key="2">
    <source>
        <dbReference type="SAM" id="SignalP"/>
    </source>
</evidence>
<dbReference type="SMR" id="A0A097BVV2"/>
<feature type="signal peptide" evidence="2">
    <location>
        <begin position="1"/>
        <end position="22"/>
    </location>
</feature>
<feature type="region of interest" description="Disordered" evidence="1">
    <location>
        <begin position="87"/>
        <end position="116"/>
    </location>
</feature>
<evidence type="ECO:0000256" key="1">
    <source>
        <dbReference type="SAM" id="MobiDB-lite"/>
    </source>
</evidence>
<dbReference type="EMBL" id="KM114297">
    <property type="protein sequence ID" value="AIS72984.1"/>
    <property type="molecule type" value="Genomic_DNA"/>
</dbReference>
<feature type="chain" id="PRO_5001933702" evidence="2">
    <location>
        <begin position="23"/>
        <end position="135"/>
    </location>
</feature>
<organism evidence="3">
    <name type="scientific">Allium cepa</name>
    <name type="common">Onion</name>
    <dbReference type="NCBI Taxonomy" id="4679"/>
    <lineage>
        <taxon>Eukaryota</taxon>
        <taxon>Viridiplantae</taxon>
        <taxon>Streptophyta</taxon>
        <taxon>Embryophyta</taxon>
        <taxon>Tracheophyta</taxon>
        <taxon>Spermatophyta</taxon>
        <taxon>Magnoliopsida</taxon>
        <taxon>Liliopsida</taxon>
        <taxon>Asparagales</taxon>
        <taxon>Amaryllidaceae</taxon>
        <taxon>Allioideae</taxon>
        <taxon>Allieae</taxon>
        <taxon>Allium</taxon>
    </lineage>
</organism>